<feature type="region of interest" description="Disordered" evidence="1">
    <location>
        <begin position="36"/>
        <end position="97"/>
    </location>
</feature>
<dbReference type="Proteomes" id="UP000026962">
    <property type="component" value="Chromosome 1"/>
</dbReference>
<reference evidence="2" key="1">
    <citation type="submission" date="2015-04" db="UniProtKB">
        <authorList>
            <consortium name="EnsemblPlants"/>
        </authorList>
    </citation>
    <scope>IDENTIFICATION</scope>
</reference>
<organism evidence="2">
    <name type="scientific">Oryza punctata</name>
    <name type="common">Red rice</name>
    <dbReference type="NCBI Taxonomy" id="4537"/>
    <lineage>
        <taxon>Eukaryota</taxon>
        <taxon>Viridiplantae</taxon>
        <taxon>Streptophyta</taxon>
        <taxon>Embryophyta</taxon>
        <taxon>Tracheophyta</taxon>
        <taxon>Spermatophyta</taxon>
        <taxon>Magnoliopsida</taxon>
        <taxon>Liliopsida</taxon>
        <taxon>Poales</taxon>
        <taxon>Poaceae</taxon>
        <taxon>BOP clade</taxon>
        <taxon>Oryzoideae</taxon>
        <taxon>Oryzeae</taxon>
        <taxon>Oryzinae</taxon>
        <taxon>Oryza</taxon>
    </lineage>
</organism>
<sequence>MGMSQEDWKTVRRSARCLVIALVFHHHHQRTRCSRKCATAQSIKTEIKPASGRRHRELTSPPTSPELTGDGSAAARASGRRAELPRRLRQQPPRLLQ</sequence>
<dbReference type="HOGENOM" id="CLU_2350348_0_0_1"/>
<proteinExistence type="predicted"/>
<protein>
    <submittedName>
        <fullName evidence="2">Uncharacterized protein</fullName>
    </submittedName>
</protein>
<evidence type="ECO:0000256" key="1">
    <source>
        <dbReference type="SAM" id="MobiDB-lite"/>
    </source>
</evidence>
<keyword evidence="3" id="KW-1185">Reference proteome</keyword>
<accession>A0A0E0JEE3</accession>
<dbReference type="AlphaFoldDB" id="A0A0E0JEE3"/>
<dbReference type="Gramene" id="OPUNC01G03700.1">
    <property type="protein sequence ID" value="OPUNC01G03700.1"/>
    <property type="gene ID" value="OPUNC01G03700"/>
</dbReference>
<evidence type="ECO:0000313" key="3">
    <source>
        <dbReference type="Proteomes" id="UP000026962"/>
    </source>
</evidence>
<reference evidence="2" key="2">
    <citation type="submission" date="2018-05" db="EMBL/GenBank/DDBJ databases">
        <title>OpunRS2 (Oryza punctata Reference Sequence Version 2).</title>
        <authorList>
            <person name="Zhang J."/>
            <person name="Kudrna D."/>
            <person name="Lee S."/>
            <person name="Talag J."/>
            <person name="Welchert J."/>
            <person name="Wing R.A."/>
        </authorList>
    </citation>
    <scope>NUCLEOTIDE SEQUENCE [LARGE SCALE GENOMIC DNA]</scope>
</reference>
<dbReference type="EnsemblPlants" id="OPUNC01G03700.1">
    <property type="protein sequence ID" value="OPUNC01G03700.1"/>
    <property type="gene ID" value="OPUNC01G03700"/>
</dbReference>
<evidence type="ECO:0000313" key="2">
    <source>
        <dbReference type="EnsemblPlants" id="OPUNC01G03700.1"/>
    </source>
</evidence>
<name>A0A0E0JEE3_ORYPU</name>